<feature type="compositionally biased region" description="Polar residues" evidence="2">
    <location>
        <begin position="127"/>
        <end position="144"/>
    </location>
</feature>
<feature type="domain" description="DUSP" evidence="3">
    <location>
        <begin position="1161"/>
        <end position="1214"/>
    </location>
</feature>
<dbReference type="InterPro" id="IPR035927">
    <property type="entry name" value="DUSP-like_sf"/>
</dbReference>
<proteinExistence type="predicted"/>
<dbReference type="InterPro" id="IPR006615">
    <property type="entry name" value="Pept_C19_DUSP"/>
</dbReference>
<dbReference type="EMBL" id="CCKQ01005431">
    <property type="protein sequence ID" value="CDW76666.1"/>
    <property type="molecule type" value="Genomic_DNA"/>
</dbReference>
<evidence type="ECO:0000259" key="3">
    <source>
        <dbReference type="Pfam" id="PF06337"/>
    </source>
</evidence>
<evidence type="ECO:0000256" key="1">
    <source>
        <dbReference type="SAM" id="Coils"/>
    </source>
</evidence>
<name>A0A078A795_STYLE</name>
<reference evidence="4 5" key="1">
    <citation type="submission" date="2014-06" db="EMBL/GenBank/DDBJ databases">
        <authorList>
            <person name="Swart Estienne"/>
        </authorList>
    </citation>
    <scope>NUCLEOTIDE SEQUENCE [LARGE SCALE GENOMIC DNA]</scope>
    <source>
        <strain evidence="4 5">130c</strain>
    </source>
</reference>
<dbReference type="Gene3D" id="3.30.2230.10">
    <property type="entry name" value="DUSP-like"/>
    <property type="match status" value="1"/>
</dbReference>
<sequence length="1257" mass="146072">MASKETTASDESNQQQEEIEEVPFKRYSFEIKQADIIKYLPDQKRSLFQANQNRQSPNKKTKPSRSITTDNVVQIKKSVASMKKRSSKMGQGQIKSNVERQQSKDEESSPSPPLLGNNLGGQFLDISPQQRSRQTSSDPKSQTPIKYEDSIPTQQSLNQKRKTKAVADKFSFNMRLLRDSSKGEEFQTKDRKYSYTQNDNPKQEQKLNQSALDSSSSYIHQQQADGLGFGNNTLQDILETSTIEVTQNAFDRTTTSMMKLRSILTNHNQSNSNINLPQVESMAQDVTNRRAAPAEDWSQLINGPRKRESSLKSYRNQNNQVIDRSQQQQQFQYYQQSFLQRSNVLFDSLNIGNNSQFINQPHHFQNDPRYQQKFQQWRESNLRNQQDQQKIANSRIPTNQSNRTQEPMIGSNFITNKSKMMNLLIDLIPDDILDVSITNQAQENTSNFGRNKTVITRTPIIQKSYHVDDIKQQNSYQPESSLSDLIQRQLNQQQNHSNIKSYNKAFTNQNKSSTKNHRQNITIQDSSLYYNPMMIIGNNKIGLSQKGQQQLLQKNKGISLRFDYEAKHVNSRVSLQPSKEITVLQSKKEHLPLKAEKSQLPYRIDSPDQEYQSDQINYEYVANENINESNILQSTKNKFKKSFVFQEDMNIIKSNRSAYTHQKLEVNNRISSMYQHQQQQNQQQYQMNQKLKNKNMTKSKEKQTEGVKYRTKILKLEENYQQLQNDFDSFRGTQEQITQDLKDQIQQLYKMMESCKCRDKNVTLREQVDPKKTEMSQRFEKVFTPFLSKNKSFKFTRNASPNTNNISFNIQNSNILNLRTFQNKDDKIYFQTSVVSSEKSILGGSAMQLKTDRGGKIIDKLSSHTKMFGMDKSSLGLVNNKCGTLNKQKNLVINISDGSQEREVLKEVKTPSVNQTLNQQTAKNIGTGGKKNLFEYNNNLSVKSQSLSQSRNRLETKYEPCQNYNPQTQSSFSKDVNMLSENVEEEHELLLANNNNKQTEYLLDCENSSTIVITQNRSQISLPKYKATMTQVMSPTRREFNSMDEIIREKINDKDCRDRVIAAEGFVKEKYLTAPQFFSSKNECFCQEYSDKCLNRYCRHSVSSQLQNQIVVEELNKLYINFKSHCKRPDVNSPLDLLRASINEQDSQFEDTERINNSRRDLDQSYVRPGMIKNFMALRPNLIEVFDYIAVPQAIWKYLYSWYSTDWSISRKLVQDSIAGSFIDKDIDSQNYDVLSQDEEEQHYNKRLTLDLYPYHC</sequence>
<feature type="region of interest" description="Disordered" evidence="2">
    <location>
        <begin position="181"/>
        <end position="219"/>
    </location>
</feature>
<feature type="compositionally biased region" description="Polar residues" evidence="2">
    <location>
        <begin position="1"/>
        <end position="16"/>
    </location>
</feature>
<dbReference type="SUPFAM" id="SSF143791">
    <property type="entry name" value="DUSP-like"/>
    <property type="match status" value="1"/>
</dbReference>
<feature type="compositionally biased region" description="Polar residues" evidence="2">
    <location>
        <begin position="382"/>
        <end position="405"/>
    </location>
</feature>
<feature type="region of interest" description="Disordered" evidence="2">
    <location>
        <begin position="47"/>
        <end position="164"/>
    </location>
</feature>
<feature type="region of interest" description="Disordered" evidence="2">
    <location>
        <begin position="382"/>
        <end position="407"/>
    </location>
</feature>
<feature type="compositionally biased region" description="Basic and acidic residues" evidence="2">
    <location>
        <begin position="97"/>
        <end position="107"/>
    </location>
</feature>
<evidence type="ECO:0000256" key="2">
    <source>
        <dbReference type="SAM" id="MobiDB-lite"/>
    </source>
</evidence>
<accession>A0A078A795</accession>
<dbReference type="Pfam" id="PF06337">
    <property type="entry name" value="DUSP"/>
    <property type="match status" value="1"/>
</dbReference>
<feature type="compositionally biased region" description="Polar residues" evidence="2">
    <location>
        <begin position="47"/>
        <end position="56"/>
    </location>
</feature>
<gene>
    <name evidence="4" type="primary">Contig7143.g7645</name>
    <name evidence="4" type="ORF">STYLEM_5627</name>
</gene>
<keyword evidence="5" id="KW-1185">Reference proteome</keyword>
<keyword evidence="4" id="KW-0378">Hydrolase</keyword>
<protein>
    <submittedName>
        <fullName evidence="4">Ubiquitin carboxyl-terminal hydrolase</fullName>
    </submittedName>
</protein>
<feature type="compositionally biased region" description="Basic and acidic residues" evidence="2">
    <location>
        <begin position="181"/>
        <end position="193"/>
    </location>
</feature>
<organism evidence="4 5">
    <name type="scientific">Stylonychia lemnae</name>
    <name type="common">Ciliate</name>
    <dbReference type="NCBI Taxonomy" id="5949"/>
    <lineage>
        <taxon>Eukaryota</taxon>
        <taxon>Sar</taxon>
        <taxon>Alveolata</taxon>
        <taxon>Ciliophora</taxon>
        <taxon>Intramacronucleata</taxon>
        <taxon>Spirotrichea</taxon>
        <taxon>Stichotrichia</taxon>
        <taxon>Sporadotrichida</taxon>
        <taxon>Oxytrichidae</taxon>
        <taxon>Stylonychinae</taxon>
        <taxon>Stylonychia</taxon>
    </lineage>
</organism>
<dbReference type="Proteomes" id="UP000039865">
    <property type="component" value="Unassembled WGS sequence"/>
</dbReference>
<keyword evidence="1" id="KW-0175">Coiled coil</keyword>
<evidence type="ECO:0000313" key="4">
    <source>
        <dbReference type="EMBL" id="CDW76666.1"/>
    </source>
</evidence>
<dbReference type="GO" id="GO:0004843">
    <property type="term" value="F:cysteine-type deubiquitinase activity"/>
    <property type="evidence" value="ECO:0007669"/>
    <property type="project" value="InterPro"/>
</dbReference>
<dbReference type="AlphaFoldDB" id="A0A078A795"/>
<dbReference type="InParanoid" id="A0A078A795"/>
<feature type="compositionally biased region" description="Polar residues" evidence="2">
    <location>
        <begin position="194"/>
        <end position="219"/>
    </location>
</feature>
<feature type="coiled-coil region" evidence="1">
    <location>
        <begin position="674"/>
        <end position="733"/>
    </location>
</feature>
<feature type="region of interest" description="Disordered" evidence="2">
    <location>
        <begin position="1"/>
        <end position="24"/>
    </location>
</feature>
<evidence type="ECO:0000313" key="5">
    <source>
        <dbReference type="Proteomes" id="UP000039865"/>
    </source>
</evidence>